<protein>
    <recommendedName>
        <fullName evidence="7">RlpA-like protein double-psi beta-barrel domain-containing protein</fullName>
    </recommendedName>
</protein>
<accession>A0A067JZK5</accession>
<dbReference type="InterPro" id="IPR036908">
    <property type="entry name" value="RlpA-like_sf"/>
</dbReference>
<dbReference type="Gene3D" id="2.40.40.10">
    <property type="entry name" value="RlpA-like domain"/>
    <property type="match status" value="1"/>
</dbReference>
<keyword evidence="3" id="KW-0964">Secreted</keyword>
<proteinExistence type="inferred from homology"/>
<dbReference type="SUPFAM" id="SSF50685">
    <property type="entry name" value="Barwin-like endoglucanases"/>
    <property type="match status" value="1"/>
</dbReference>
<reference evidence="5 6" key="1">
    <citation type="journal article" date="2014" name="PLoS ONE">
        <title>Global Analysis of Gene Expression Profiles in Physic Nut (Jatropha curcas L.) Seedlings Exposed to Salt Stress.</title>
        <authorList>
            <person name="Zhang L."/>
            <person name="Zhang C."/>
            <person name="Wu P."/>
            <person name="Chen Y."/>
            <person name="Li M."/>
            <person name="Jiang H."/>
            <person name="Wu G."/>
        </authorList>
    </citation>
    <scope>NUCLEOTIDE SEQUENCE [LARGE SCALE GENOMIC DNA]</scope>
    <source>
        <strain evidence="6">cv. GZQX0401</strain>
        <tissue evidence="5">Young leaves</tissue>
    </source>
</reference>
<dbReference type="OrthoDB" id="406505at2759"/>
<keyword evidence="4" id="KW-0732">Signal</keyword>
<dbReference type="AlphaFoldDB" id="A0A067JZK5"/>
<comment type="similarity">
    <text evidence="2">Belongs to the kiwellin family.</text>
</comment>
<keyword evidence="6" id="KW-1185">Reference proteome</keyword>
<dbReference type="InterPro" id="IPR039271">
    <property type="entry name" value="Kiwellin-like"/>
</dbReference>
<evidence type="ECO:0000313" key="5">
    <source>
        <dbReference type="EMBL" id="KDP25445.1"/>
    </source>
</evidence>
<dbReference type="EMBL" id="KK914993">
    <property type="protein sequence ID" value="KDP25445.1"/>
    <property type="molecule type" value="Genomic_DNA"/>
</dbReference>
<gene>
    <name evidence="5" type="ORF">JCGZ_20601</name>
</gene>
<evidence type="ECO:0000256" key="2">
    <source>
        <dbReference type="ARBA" id="ARBA00005592"/>
    </source>
</evidence>
<evidence type="ECO:0000256" key="4">
    <source>
        <dbReference type="ARBA" id="ARBA00022729"/>
    </source>
</evidence>
<organism evidence="5 6">
    <name type="scientific">Jatropha curcas</name>
    <name type="common">Barbados nut</name>
    <dbReference type="NCBI Taxonomy" id="180498"/>
    <lineage>
        <taxon>Eukaryota</taxon>
        <taxon>Viridiplantae</taxon>
        <taxon>Streptophyta</taxon>
        <taxon>Embryophyta</taxon>
        <taxon>Tracheophyta</taxon>
        <taxon>Spermatophyta</taxon>
        <taxon>Magnoliopsida</taxon>
        <taxon>eudicotyledons</taxon>
        <taxon>Gunneridae</taxon>
        <taxon>Pentapetalae</taxon>
        <taxon>rosids</taxon>
        <taxon>fabids</taxon>
        <taxon>Malpighiales</taxon>
        <taxon>Euphorbiaceae</taxon>
        <taxon>Crotonoideae</taxon>
        <taxon>Jatropheae</taxon>
        <taxon>Jatropha</taxon>
    </lineage>
</organism>
<evidence type="ECO:0000313" key="6">
    <source>
        <dbReference type="Proteomes" id="UP000027138"/>
    </source>
</evidence>
<sequence>MAVPHQNAMRCGHHIKIHANGKTVKAMVLDECDSTIGCDSEHSYQPPYPNNIVDASKAVWKALGVKEVMLNGDE</sequence>
<comment type="subcellular location">
    <subcellularLocation>
        <location evidence="1">Secreted</location>
    </subcellularLocation>
</comment>
<dbReference type="Pfam" id="PF24300">
    <property type="entry name" value="KWL1"/>
    <property type="match status" value="1"/>
</dbReference>
<evidence type="ECO:0008006" key="7">
    <source>
        <dbReference type="Google" id="ProtNLM"/>
    </source>
</evidence>
<dbReference type="GO" id="GO:0005576">
    <property type="term" value="C:extracellular region"/>
    <property type="evidence" value="ECO:0007669"/>
    <property type="project" value="UniProtKB-SubCell"/>
</dbReference>
<evidence type="ECO:0000256" key="3">
    <source>
        <dbReference type="ARBA" id="ARBA00022525"/>
    </source>
</evidence>
<name>A0A067JZK5_JATCU</name>
<dbReference type="PANTHER" id="PTHR33191">
    <property type="entry name" value="RIPENING-RELATED PROTEIN 2-RELATED"/>
    <property type="match status" value="1"/>
</dbReference>
<dbReference type="PANTHER" id="PTHR33191:SF77">
    <property type="entry name" value="RIPENING-RELATED PROTEIN 1"/>
    <property type="match status" value="1"/>
</dbReference>
<dbReference type="STRING" id="180498.A0A067JZK5"/>
<evidence type="ECO:0000256" key="1">
    <source>
        <dbReference type="ARBA" id="ARBA00004613"/>
    </source>
</evidence>
<dbReference type="Proteomes" id="UP000027138">
    <property type="component" value="Unassembled WGS sequence"/>
</dbReference>